<dbReference type="PROSITE" id="PS51740">
    <property type="entry name" value="SPOVT_ABRB"/>
    <property type="match status" value="1"/>
</dbReference>
<dbReference type="SUPFAM" id="SSF89447">
    <property type="entry name" value="AbrB/MazE/MraZ-like"/>
    <property type="match status" value="1"/>
</dbReference>
<keyword evidence="1 3" id="KW-0238">DNA-binding</keyword>
<sequence length="88" mass="9623">MTTLTVTAKGQVTLKKELLQHLGVKPGQKIEVESLPGGQLAIRAARRKGSWKDVYGILAGKTDKVATIEEMNEAIEKGWAGLLNEDHR</sequence>
<dbReference type="RefSeq" id="WP_261515088.1">
    <property type="nucleotide sequence ID" value="NZ_JAODNV010000008.1"/>
</dbReference>
<evidence type="ECO:0000313" key="3">
    <source>
        <dbReference type="EMBL" id="MCT8990229.1"/>
    </source>
</evidence>
<dbReference type="Gene3D" id="2.10.260.10">
    <property type="match status" value="1"/>
</dbReference>
<name>A0A9X3AZT1_9HYPH</name>
<dbReference type="Proteomes" id="UP001149009">
    <property type="component" value="Unassembled WGS sequence"/>
</dbReference>
<comment type="caution">
    <text evidence="3">The sequence shown here is derived from an EMBL/GenBank/DDBJ whole genome shotgun (WGS) entry which is preliminary data.</text>
</comment>
<dbReference type="Pfam" id="PF04014">
    <property type="entry name" value="MazE_antitoxin"/>
    <property type="match status" value="1"/>
</dbReference>
<feature type="domain" description="SpoVT-AbrB" evidence="2">
    <location>
        <begin position="1"/>
        <end position="47"/>
    </location>
</feature>
<dbReference type="AlphaFoldDB" id="A0A9X3AZT1"/>
<accession>A0A9X3AZT1</accession>
<protein>
    <submittedName>
        <fullName evidence="3">AbrB/MazE/SpoVT family DNA-binding domain-containing protein</fullName>
    </submittedName>
</protein>
<keyword evidence="4" id="KW-1185">Reference proteome</keyword>
<gene>
    <name evidence="3" type="ORF">NYR54_07960</name>
</gene>
<reference evidence="3" key="1">
    <citation type="submission" date="2022-08" db="EMBL/GenBank/DDBJ databases">
        <title>Chelativorans sichuanense sp. nov., a paraffin oil-degrading bacterium isolated from a mixture of oil-based drill cuttings and paddy soil.</title>
        <authorList>
            <person name="Yu J."/>
            <person name="Liu H."/>
            <person name="Chen Q."/>
        </authorList>
    </citation>
    <scope>NUCLEOTIDE SEQUENCE</scope>
    <source>
        <strain evidence="3">SCAU 2101</strain>
    </source>
</reference>
<dbReference type="EMBL" id="JAODNV010000008">
    <property type="protein sequence ID" value="MCT8990229.1"/>
    <property type="molecule type" value="Genomic_DNA"/>
</dbReference>
<organism evidence="3 4">
    <name type="scientific">Chelativorans petroleitrophicus</name>
    <dbReference type="NCBI Taxonomy" id="2975484"/>
    <lineage>
        <taxon>Bacteria</taxon>
        <taxon>Pseudomonadati</taxon>
        <taxon>Pseudomonadota</taxon>
        <taxon>Alphaproteobacteria</taxon>
        <taxon>Hyphomicrobiales</taxon>
        <taxon>Phyllobacteriaceae</taxon>
        <taxon>Chelativorans</taxon>
    </lineage>
</organism>
<dbReference type="GO" id="GO:0003677">
    <property type="term" value="F:DNA binding"/>
    <property type="evidence" value="ECO:0007669"/>
    <property type="project" value="UniProtKB-UniRule"/>
</dbReference>
<dbReference type="InterPro" id="IPR007159">
    <property type="entry name" value="SpoVT-AbrB_dom"/>
</dbReference>
<dbReference type="InterPro" id="IPR037914">
    <property type="entry name" value="SpoVT-AbrB_sf"/>
</dbReference>
<dbReference type="SMART" id="SM00966">
    <property type="entry name" value="SpoVT_AbrB"/>
    <property type="match status" value="1"/>
</dbReference>
<evidence type="ECO:0000259" key="2">
    <source>
        <dbReference type="PROSITE" id="PS51740"/>
    </source>
</evidence>
<proteinExistence type="predicted"/>
<evidence type="ECO:0000256" key="1">
    <source>
        <dbReference type="PROSITE-ProRule" id="PRU01076"/>
    </source>
</evidence>
<evidence type="ECO:0000313" key="4">
    <source>
        <dbReference type="Proteomes" id="UP001149009"/>
    </source>
</evidence>